<dbReference type="GO" id="GO:0007165">
    <property type="term" value="P:signal transduction"/>
    <property type="evidence" value="ECO:0007669"/>
    <property type="project" value="TreeGrafter"/>
</dbReference>
<dbReference type="Proteomes" id="UP000290572">
    <property type="component" value="Unassembled WGS sequence"/>
</dbReference>
<evidence type="ECO:0000313" key="3">
    <source>
        <dbReference type="Proteomes" id="UP000290572"/>
    </source>
</evidence>
<feature type="domain" description="PDZ" evidence="1">
    <location>
        <begin position="1"/>
        <end position="61"/>
    </location>
</feature>
<dbReference type="Pfam" id="PF00595">
    <property type="entry name" value="PDZ"/>
    <property type="match status" value="1"/>
</dbReference>
<accession>A0A498P761</accession>
<dbReference type="AlphaFoldDB" id="A0A498P761"/>
<dbReference type="PROSITE" id="PS50106">
    <property type="entry name" value="PDZ"/>
    <property type="match status" value="1"/>
</dbReference>
<gene>
    <name evidence="2" type="ORF">ROHU_000337</name>
</gene>
<comment type="caution">
    <text evidence="2">The sequence shown here is derived from an EMBL/GenBank/DDBJ whole genome shotgun (WGS) entry which is preliminary data.</text>
</comment>
<proteinExistence type="predicted"/>
<dbReference type="GO" id="GO:0005911">
    <property type="term" value="C:cell-cell junction"/>
    <property type="evidence" value="ECO:0007669"/>
    <property type="project" value="TreeGrafter"/>
</dbReference>
<keyword evidence="3" id="KW-1185">Reference proteome</keyword>
<dbReference type="STRING" id="84645.A0A498P761"/>
<evidence type="ECO:0000313" key="2">
    <source>
        <dbReference type="EMBL" id="RXN39277.1"/>
    </source>
</evidence>
<sequence>MDLYVLRLAEDGAAVKNGKMRVGDEILEINGESTKNMKHSRAIELIKNGGRRARLVLKRGDGSVPEYALHVLIRHNQFKSLHSTALSLTVMFETQNVGTQLEFSKS</sequence>
<dbReference type="EMBL" id="QBIY01002225">
    <property type="protein sequence ID" value="RXN39277.1"/>
    <property type="molecule type" value="Genomic_DNA"/>
</dbReference>
<reference evidence="2 3" key="1">
    <citation type="submission" date="2018-03" db="EMBL/GenBank/DDBJ databases">
        <title>Draft genome sequence of Rohu Carp (Labeo rohita).</title>
        <authorList>
            <person name="Das P."/>
            <person name="Kushwaha B."/>
            <person name="Joshi C.G."/>
            <person name="Kumar D."/>
            <person name="Nagpure N.S."/>
            <person name="Sahoo L."/>
            <person name="Das S.P."/>
            <person name="Bit A."/>
            <person name="Patnaik S."/>
            <person name="Meher P.K."/>
            <person name="Jayasankar P."/>
            <person name="Koringa P.G."/>
            <person name="Patel N.V."/>
            <person name="Hinsu A.T."/>
            <person name="Kumar R."/>
            <person name="Pandey M."/>
            <person name="Agarwal S."/>
            <person name="Srivastava S."/>
            <person name="Singh M."/>
            <person name="Iquebal M.A."/>
            <person name="Jaiswal S."/>
            <person name="Angadi U.B."/>
            <person name="Kumar N."/>
            <person name="Raza M."/>
            <person name="Shah T.M."/>
            <person name="Rai A."/>
            <person name="Jena J.K."/>
        </authorList>
    </citation>
    <scope>NUCLEOTIDE SEQUENCE [LARGE SCALE GENOMIC DNA]</scope>
    <source>
        <strain evidence="2">DASCIFA01</strain>
        <tissue evidence="2">Testis</tissue>
    </source>
</reference>
<protein>
    <submittedName>
        <fullName evidence="2">Membrane-associated guanylate WW and PDZ domain-containing 1-like isoform X9</fullName>
    </submittedName>
</protein>
<evidence type="ECO:0000259" key="1">
    <source>
        <dbReference type="PROSITE" id="PS50106"/>
    </source>
</evidence>
<name>A0A498P761_LABRO</name>
<dbReference type="GO" id="GO:0005737">
    <property type="term" value="C:cytoplasm"/>
    <property type="evidence" value="ECO:0007669"/>
    <property type="project" value="TreeGrafter"/>
</dbReference>
<dbReference type="Gene3D" id="2.30.42.10">
    <property type="match status" value="1"/>
</dbReference>
<dbReference type="PANTHER" id="PTHR10316:SF77">
    <property type="entry name" value="MEMBRANE-ASSOCIATED GUANYLATE KINASE, WW AND PDZ DOMAIN-CONTAINING PROTEIN 1 ISOFORM X1"/>
    <property type="match status" value="1"/>
</dbReference>
<dbReference type="SUPFAM" id="SSF50156">
    <property type="entry name" value="PDZ domain-like"/>
    <property type="match status" value="1"/>
</dbReference>
<dbReference type="SMART" id="SM00228">
    <property type="entry name" value="PDZ"/>
    <property type="match status" value="1"/>
</dbReference>
<dbReference type="InterPro" id="IPR036034">
    <property type="entry name" value="PDZ_sf"/>
</dbReference>
<organism evidence="2 3">
    <name type="scientific">Labeo rohita</name>
    <name type="common">Indian major carp</name>
    <name type="synonym">Cyprinus rohita</name>
    <dbReference type="NCBI Taxonomy" id="84645"/>
    <lineage>
        <taxon>Eukaryota</taxon>
        <taxon>Metazoa</taxon>
        <taxon>Chordata</taxon>
        <taxon>Craniata</taxon>
        <taxon>Vertebrata</taxon>
        <taxon>Euteleostomi</taxon>
        <taxon>Actinopterygii</taxon>
        <taxon>Neopterygii</taxon>
        <taxon>Teleostei</taxon>
        <taxon>Ostariophysi</taxon>
        <taxon>Cypriniformes</taxon>
        <taxon>Cyprinidae</taxon>
        <taxon>Labeoninae</taxon>
        <taxon>Labeonini</taxon>
        <taxon>Labeo</taxon>
    </lineage>
</organism>
<dbReference type="PANTHER" id="PTHR10316">
    <property type="entry name" value="MEMBRANE ASSOCIATED GUANYLATE KINASE-RELATED"/>
    <property type="match status" value="1"/>
</dbReference>
<dbReference type="InterPro" id="IPR001478">
    <property type="entry name" value="PDZ"/>
</dbReference>